<dbReference type="Pfam" id="PF14632">
    <property type="entry name" value="SPT6_acidic"/>
    <property type="match status" value="1"/>
</dbReference>
<evidence type="ECO:0000313" key="3">
    <source>
        <dbReference type="EMBL" id="CAD1827698.1"/>
    </source>
</evidence>
<feature type="compositionally biased region" description="Acidic residues" evidence="1">
    <location>
        <begin position="117"/>
        <end position="130"/>
    </location>
</feature>
<gene>
    <name evidence="3" type="ORF">CB5_LOCUS10909</name>
</gene>
<feature type="region of interest" description="Disordered" evidence="1">
    <location>
        <begin position="1"/>
        <end position="57"/>
    </location>
</feature>
<evidence type="ECO:0000259" key="2">
    <source>
        <dbReference type="Pfam" id="PF14632"/>
    </source>
</evidence>
<dbReference type="GO" id="GO:0140673">
    <property type="term" value="P:transcription elongation-coupled chromatin remodeling"/>
    <property type="evidence" value="ECO:0007669"/>
    <property type="project" value="InterPro"/>
</dbReference>
<feature type="compositionally biased region" description="Basic residues" evidence="1">
    <location>
        <begin position="40"/>
        <end position="53"/>
    </location>
</feature>
<feature type="region of interest" description="Disordered" evidence="1">
    <location>
        <begin position="74"/>
        <end position="130"/>
    </location>
</feature>
<organism evidence="3">
    <name type="scientific">Ananas comosus var. bracteatus</name>
    <name type="common">red pineapple</name>
    <dbReference type="NCBI Taxonomy" id="296719"/>
    <lineage>
        <taxon>Eukaryota</taxon>
        <taxon>Viridiplantae</taxon>
        <taxon>Streptophyta</taxon>
        <taxon>Embryophyta</taxon>
        <taxon>Tracheophyta</taxon>
        <taxon>Spermatophyta</taxon>
        <taxon>Magnoliopsida</taxon>
        <taxon>Liliopsida</taxon>
        <taxon>Poales</taxon>
        <taxon>Bromeliaceae</taxon>
        <taxon>Bromelioideae</taxon>
        <taxon>Ananas</taxon>
    </lineage>
</organism>
<dbReference type="InterPro" id="IPR028083">
    <property type="entry name" value="Spt6_acidic_N_dom"/>
</dbReference>
<evidence type="ECO:0000256" key="1">
    <source>
        <dbReference type="SAM" id="MobiDB-lite"/>
    </source>
</evidence>
<dbReference type="AlphaFoldDB" id="A0A6V7PAN4"/>
<dbReference type="EMBL" id="LR862146">
    <property type="protein sequence ID" value="CAD1827698.1"/>
    <property type="molecule type" value="Genomic_DNA"/>
</dbReference>
<dbReference type="PANTHER" id="PTHR10145">
    <property type="entry name" value="TRANSCRIPTION ELONGATION FACTOR SPT6"/>
    <property type="match status" value="1"/>
</dbReference>
<feature type="compositionally biased region" description="Basic and acidic residues" evidence="1">
    <location>
        <begin position="81"/>
        <end position="105"/>
    </location>
</feature>
<dbReference type="InterPro" id="IPR017072">
    <property type="entry name" value="TF_Spt6"/>
</dbReference>
<dbReference type="GO" id="GO:0031491">
    <property type="term" value="F:nucleosome binding"/>
    <property type="evidence" value="ECO:0007669"/>
    <property type="project" value="TreeGrafter"/>
</dbReference>
<dbReference type="GO" id="GO:0042393">
    <property type="term" value="F:histone binding"/>
    <property type="evidence" value="ECO:0007669"/>
    <property type="project" value="TreeGrafter"/>
</dbReference>
<protein>
    <recommendedName>
        <fullName evidence="2">Spt6 acidic N-terminal domain-containing protein</fullName>
    </recommendedName>
</protein>
<proteinExistence type="predicted"/>
<accession>A0A6V7PAN4</accession>
<dbReference type="PANTHER" id="PTHR10145:SF6">
    <property type="entry name" value="TRANSCRIPTION ELONGATION FACTOR SPT6"/>
    <property type="match status" value="1"/>
</dbReference>
<feature type="domain" description="Spt6 acidic N-terminal" evidence="2">
    <location>
        <begin position="8"/>
        <end position="84"/>
    </location>
</feature>
<dbReference type="GO" id="GO:0034728">
    <property type="term" value="P:nucleosome organization"/>
    <property type="evidence" value="ECO:0007669"/>
    <property type="project" value="TreeGrafter"/>
</dbReference>
<dbReference type="GO" id="GO:0008023">
    <property type="term" value="C:transcription elongation factor complex"/>
    <property type="evidence" value="ECO:0007669"/>
    <property type="project" value="TreeGrafter"/>
</dbReference>
<reference evidence="3" key="1">
    <citation type="submission" date="2020-07" db="EMBL/GenBank/DDBJ databases">
        <authorList>
            <person name="Lin J."/>
        </authorList>
    </citation>
    <scope>NUCLEOTIDE SEQUENCE</scope>
</reference>
<name>A0A6V7PAN4_ANACO</name>
<feature type="compositionally biased region" description="Basic and acidic residues" evidence="1">
    <location>
        <begin position="15"/>
        <end position="39"/>
    </location>
</feature>
<sequence length="216" mass="25125">MSNRAIVSDDEDEYNEGRMIRGRGERRQSSWEGRDEGRGRGRRRRHKKKRKKRRESEKNFVLDEDDYELLQANNITGIHRPKPEESEKNRAGGRTAEEKLKRSLVGDDEGSCLTVSQEEEEEEEGDMIGEEDEMADFIVDEEDVDETGAVVKRRKLDKRQAYHLLLCKRLMRIFGDVDELLISEARPGEDVDTGAVKRLEDEFEPFIVSEKYMTQG</sequence>